<evidence type="ECO:0000313" key="1">
    <source>
        <dbReference type="EMBL" id="KND91859.1"/>
    </source>
</evidence>
<reference evidence="1 2" key="1">
    <citation type="journal article" date="2015" name="BMC Genomics">
        <title>The genome of the truffle-parasite Tolypocladium ophioglossoides and the evolution of antifungal peptaibiotics.</title>
        <authorList>
            <person name="Quandt C.A."/>
            <person name="Bushley K.E."/>
            <person name="Spatafora J.W."/>
        </authorList>
    </citation>
    <scope>NUCLEOTIDE SEQUENCE [LARGE SCALE GENOMIC DNA]</scope>
    <source>
        <strain evidence="1 2">CBS 100239</strain>
    </source>
</reference>
<accession>A0A0L0NCX3</accession>
<comment type="caution">
    <text evidence="1">The sequence shown here is derived from an EMBL/GenBank/DDBJ whole genome shotgun (WGS) entry which is preliminary data.</text>
</comment>
<evidence type="ECO:0000313" key="2">
    <source>
        <dbReference type="Proteomes" id="UP000036947"/>
    </source>
</evidence>
<dbReference type="Proteomes" id="UP000036947">
    <property type="component" value="Unassembled WGS sequence"/>
</dbReference>
<proteinExistence type="predicted"/>
<protein>
    <submittedName>
        <fullName evidence="1">Uncharacterized protein</fullName>
    </submittedName>
</protein>
<dbReference type="OrthoDB" id="4930534at2759"/>
<keyword evidence="2" id="KW-1185">Reference proteome</keyword>
<gene>
    <name evidence="1" type="ORF">TOPH_03327</name>
</gene>
<dbReference type="EMBL" id="LFRF01000007">
    <property type="protein sequence ID" value="KND91859.1"/>
    <property type="molecule type" value="Genomic_DNA"/>
</dbReference>
<organism evidence="1 2">
    <name type="scientific">Tolypocladium ophioglossoides (strain CBS 100239)</name>
    <name type="common">Snaketongue truffleclub</name>
    <name type="synonym">Elaphocordyceps ophioglossoides</name>
    <dbReference type="NCBI Taxonomy" id="1163406"/>
    <lineage>
        <taxon>Eukaryota</taxon>
        <taxon>Fungi</taxon>
        <taxon>Dikarya</taxon>
        <taxon>Ascomycota</taxon>
        <taxon>Pezizomycotina</taxon>
        <taxon>Sordariomycetes</taxon>
        <taxon>Hypocreomycetidae</taxon>
        <taxon>Hypocreales</taxon>
        <taxon>Ophiocordycipitaceae</taxon>
        <taxon>Tolypocladium</taxon>
    </lineage>
</organism>
<name>A0A0L0NCX3_TOLOC</name>
<sequence length="85" mass="10044">MEYSKAQGRRAVLASKDALYYRYESRQFFHLDFTTFIDLFASLSRQQLSKVAQAPEVIEQGNHHAGTFNKFWPRLYQQGREDKPK</sequence>
<dbReference type="AlphaFoldDB" id="A0A0L0NCX3"/>